<dbReference type="GO" id="GO:0016491">
    <property type="term" value="F:oxidoreductase activity"/>
    <property type="evidence" value="ECO:0007669"/>
    <property type="project" value="UniProtKB-KW"/>
</dbReference>
<dbReference type="EMBL" id="CP109441">
    <property type="protein sequence ID" value="WUV46632.1"/>
    <property type="molecule type" value="Genomic_DNA"/>
</dbReference>
<dbReference type="InterPro" id="IPR011251">
    <property type="entry name" value="Luciferase-like_dom"/>
</dbReference>
<dbReference type="Pfam" id="PF00296">
    <property type="entry name" value="Bac_luciferase"/>
    <property type="match status" value="1"/>
</dbReference>
<accession>A0ABZ1YTM5</accession>
<dbReference type="InterPro" id="IPR050172">
    <property type="entry name" value="SsuD_RutA_monooxygenase"/>
</dbReference>
<organism evidence="6 7">
    <name type="scientific">Nocardia vinacea</name>
    <dbReference type="NCBI Taxonomy" id="96468"/>
    <lineage>
        <taxon>Bacteria</taxon>
        <taxon>Bacillati</taxon>
        <taxon>Actinomycetota</taxon>
        <taxon>Actinomycetes</taxon>
        <taxon>Mycobacteriales</taxon>
        <taxon>Nocardiaceae</taxon>
        <taxon>Nocardia</taxon>
    </lineage>
</organism>
<proteinExistence type="predicted"/>
<keyword evidence="1" id="KW-0285">Flavoprotein</keyword>
<dbReference type="PANTHER" id="PTHR42847">
    <property type="entry name" value="ALKANESULFONATE MONOOXYGENASE"/>
    <property type="match status" value="1"/>
</dbReference>
<dbReference type="RefSeq" id="WP_329410528.1">
    <property type="nucleotide sequence ID" value="NZ_CP109441.1"/>
</dbReference>
<evidence type="ECO:0000256" key="3">
    <source>
        <dbReference type="ARBA" id="ARBA00023002"/>
    </source>
</evidence>
<name>A0ABZ1YTM5_9NOCA</name>
<evidence type="ECO:0000256" key="4">
    <source>
        <dbReference type="ARBA" id="ARBA00023033"/>
    </source>
</evidence>
<evidence type="ECO:0000256" key="2">
    <source>
        <dbReference type="ARBA" id="ARBA00022643"/>
    </source>
</evidence>
<dbReference type="InterPro" id="IPR036661">
    <property type="entry name" value="Luciferase-like_sf"/>
</dbReference>
<dbReference type="SUPFAM" id="SSF51679">
    <property type="entry name" value="Bacterial luciferase-like"/>
    <property type="match status" value="1"/>
</dbReference>
<dbReference type="PANTHER" id="PTHR42847:SF4">
    <property type="entry name" value="ALKANESULFONATE MONOOXYGENASE-RELATED"/>
    <property type="match status" value="1"/>
</dbReference>
<keyword evidence="7" id="KW-1185">Reference proteome</keyword>
<reference evidence="6" key="1">
    <citation type="submission" date="2022-10" db="EMBL/GenBank/DDBJ databases">
        <title>The complete genomes of actinobacterial strains from the NBC collection.</title>
        <authorList>
            <person name="Joergensen T.S."/>
            <person name="Alvarez Arevalo M."/>
            <person name="Sterndorff E.B."/>
            <person name="Faurdal D."/>
            <person name="Vuksanovic O."/>
            <person name="Mourched A.-S."/>
            <person name="Charusanti P."/>
            <person name="Shaw S."/>
            <person name="Blin K."/>
            <person name="Weber T."/>
        </authorList>
    </citation>
    <scope>NUCLEOTIDE SEQUENCE</scope>
    <source>
        <strain evidence="6">NBC_01482</strain>
    </source>
</reference>
<sequence>MRLGIAPPNYAAWFDATQAVAIATEAEATGFDSIWLGDHVAIPADQADIFGNAYLDCFTVMGFLAASTNLRLGTHVAVVPYRHPIVTAKIVASLDVLSNGRIVLGVGSGHVPGEAAALNTSYAERGAMTDEYLEVMTALWSQDVVSYHGKWIDFDDLCPMTRPVQQPMNLVVGGSGRKSMRRALRFGAGWTPMASTPELLRPQMAELARLAETACKPVPETTVRVRMHLADYPAAVAPSNPRNDIQRPRVTVQQAVDLVAGFAELGVSEMIIDVPPGRHVYMEQLRTVTNDVLPAALPRRSTPKERD</sequence>
<evidence type="ECO:0000313" key="7">
    <source>
        <dbReference type="Proteomes" id="UP001432062"/>
    </source>
</evidence>
<gene>
    <name evidence="6" type="ORF">OG563_47695</name>
</gene>
<dbReference type="EC" id="1.-.-.-" evidence="6"/>
<evidence type="ECO:0000259" key="5">
    <source>
        <dbReference type="Pfam" id="PF00296"/>
    </source>
</evidence>
<protein>
    <submittedName>
        <fullName evidence="6">TIGR03619 family F420-dependent LLM class oxidoreductase</fullName>
        <ecNumber evidence="6">1.-.-.-</ecNumber>
    </submittedName>
</protein>
<evidence type="ECO:0000256" key="1">
    <source>
        <dbReference type="ARBA" id="ARBA00022630"/>
    </source>
</evidence>
<dbReference type="NCBIfam" id="TIGR03619">
    <property type="entry name" value="F420_Rv2161c"/>
    <property type="match status" value="1"/>
</dbReference>
<feature type="domain" description="Luciferase-like" evidence="5">
    <location>
        <begin position="14"/>
        <end position="229"/>
    </location>
</feature>
<dbReference type="Proteomes" id="UP001432062">
    <property type="component" value="Chromosome"/>
</dbReference>
<evidence type="ECO:0000313" key="6">
    <source>
        <dbReference type="EMBL" id="WUV46632.1"/>
    </source>
</evidence>
<keyword evidence="2" id="KW-0288">FMN</keyword>
<keyword evidence="3 6" id="KW-0560">Oxidoreductase</keyword>
<dbReference type="Gene3D" id="3.20.20.30">
    <property type="entry name" value="Luciferase-like domain"/>
    <property type="match status" value="1"/>
</dbReference>
<keyword evidence="4" id="KW-0503">Monooxygenase</keyword>
<dbReference type="InterPro" id="IPR019921">
    <property type="entry name" value="Lucif-like_OxRdtase_Rv2161c"/>
</dbReference>